<dbReference type="EMBL" id="SEOQ01001027">
    <property type="protein sequence ID" value="TFY54430.1"/>
    <property type="molecule type" value="Genomic_DNA"/>
</dbReference>
<feature type="region of interest" description="Disordered" evidence="5">
    <location>
        <begin position="383"/>
        <end position="407"/>
    </location>
</feature>
<dbReference type="AlphaFoldDB" id="A0A4Y9XWC6"/>
<feature type="transmembrane region" description="Helical" evidence="6">
    <location>
        <begin position="459"/>
        <end position="483"/>
    </location>
</feature>
<evidence type="ECO:0000256" key="6">
    <source>
        <dbReference type="SAM" id="Phobius"/>
    </source>
</evidence>
<dbReference type="Gene3D" id="3.40.50.300">
    <property type="entry name" value="P-loop containing nucleotide triphosphate hydrolases"/>
    <property type="match status" value="1"/>
</dbReference>
<dbReference type="SMART" id="SM00275">
    <property type="entry name" value="G_alpha"/>
    <property type="match status" value="1"/>
</dbReference>
<keyword evidence="1 4" id="KW-0547">Nucleotide-binding</keyword>
<protein>
    <recommendedName>
        <fullName evidence="9">G-alpha-domain-containing protein</fullName>
    </recommendedName>
</protein>
<feature type="region of interest" description="Disordered" evidence="5">
    <location>
        <begin position="495"/>
        <end position="521"/>
    </location>
</feature>
<evidence type="ECO:0000313" key="7">
    <source>
        <dbReference type="EMBL" id="TFY54430.1"/>
    </source>
</evidence>
<dbReference type="SUPFAM" id="SSF52540">
    <property type="entry name" value="P-loop containing nucleoside triphosphate hydrolases"/>
    <property type="match status" value="1"/>
</dbReference>
<keyword evidence="6" id="KW-1133">Transmembrane helix</keyword>
<evidence type="ECO:0000256" key="5">
    <source>
        <dbReference type="SAM" id="MobiDB-lite"/>
    </source>
</evidence>
<name>A0A4Y9XWC6_9AGAM</name>
<organism evidence="7 8">
    <name type="scientific">Dentipellis fragilis</name>
    <dbReference type="NCBI Taxonomy" id="205917"/>
    <lineage>
        <taxon>Eukaryota</taxon>
        <taxon>Fungi</taxon>
        <taxon>Dikarya</taxon>
        <taxon>Basidiomycota</taxon>
        <taxon>Agaricomycotina</taxon>
        <taxon>Agaricomycetes</taxon>
        <taxon>Russulales</taxon>
        <taxon>Hericiaceae</taxon>
        <taxon>Dentipellis</taxon>
    </lineage>
</organism>
<dbReference type="OrthoDB" id="5817230at2759"/>
<proteinExistence type="predicted"/>
<reference evidence="7 8" key="1">
    <citation type="submission" date="2019-02" db="EMBL/GenBank/DDBJ databases">
        <title>Genome sequencing of the rare red list fungi Dentipellis fragilis.</title>
        <authorList>
            <person name="Buettner E."/>
            <person name="Kellner H."/>
        </authorList>
    </citation>
    <scope>NUCLEOTIDE SEQUENCE [LARGE SCALE GENOMIC DNA]</scope>
    <source>
        <strain evidence="7 8">DSM 105465</strain>
    </source>
</reference>
<dbReference type="GO" id="GO:0031683">
    <property type="term" value="F:G-protein beta/gamma-subunit complex binding"/>
    <property type="evidence" value="ECO:0007669"/>
    <property type="project" value="InterPro"/>
</dbReference>
<dbReference type="STRING" id="205917.A0A4Y9XWC6"/>
<evidence type="ECO:0000256" key="3">
    <source>
        <dbReference type="ARBA" id="ARBA00023224"/>
    </source>
</evidence>
<evidence type="ECO:0000256" key="1">
    <source>
        <dbReference type="ARBA" id="ARBA00022741"/>
    </source>
</evidence>
<evidence type="ECO:0008006" key="9">
    <source>
        <dbReference type="Google" id="ProtNLM"/>
    </source>
</evidence>
<dbReference type="Pfam" id="PF00503">
    <property type="entry name" value="G-alpha"/>
    <property type="match status" value="1"/>
</dbReference>
<keyword evidence="6" id="KW-0472">Membrane</keyword>
<dbReference type="PANTHER" id="PTHR10218">
    <property type="entry name" value="GTP-BINDING PROTEIN ALPHA SUBUNIT"/>
    <property type="match status" value="1"/>
</dbReference>
<dbReference type="GO" id="GO:0005737">
    <property type="term" value="C:cytoplasm"/>
    <property type="evidence" value="ECO:0007669"/>
    <property type="project" value="TreeGrafter"/>
</dbReference>
<dbReference type="GO" id="GO:0005834">
    <property type="term" value="C:heterotrimeric G-protein complex"/>
    <property type="evidence" value="ECO:0007669"/>
    <property type="project" value="TreeGrafter"/>
</dbReference>
<sequence length="521" mass="58265">MEAGPQSGSEWRIVDVGGSRFQRRKHAYTPTWAPFFDDVDAIIFLAPISCFDQVLAEDPKVNRLEDSVLLWKAVCSNKLLAHVDLVLFLNKCDLLARKLAGGVRLSRYVRSYADRENDVETASKYFRGKFSAIQRTYSPAPRKFYGFCTSVTDTVTTSGILVSGVHYSIRARRLGALCFGVFLPTPDSRLLNPEARTPRPTSARFHPPHRLRHCHRHLYSASISISISVSVAISVSVSISMCIVSPVSINYHQCAICHVPCAMCRTRTRIKFHIYIYICIYICSYVFVQLRLRIYLNHYDYDYYHESESEAKRTNEHMNRCIINLTHPTLGCTDARAQYSASRPLSHYHTHYHYHPYYYCHDLCGMHAAPPHGCAIGPLGDGRSARPGQGRERRTQDARRTSVSSYGGGAEAEDRVVRIAGYEARGAGVTLHTRRFCPPVVCVPPTADNVCADQRRRALALALALSLSLVRVCVVAFISAPFLCPSTPGARLSTSDFRLPTSTSESQLTTHDSRPPSVLGV</sequence>
<feature type="compositionally biased region" description="Basic and acidic residues" evidence="5">
    <location>
        <begin position="389"/>
        <end position="400"/>
    </location>
</feature>
<feature type="binding site" evidence="4">
    <location>
        <begin position="90"/>
        <end position="93"/>
    </location>
    <ligand>
        <name>GTP</name>
        <dbReference type="ChEBI" id="CHEBI:37565"/>
    </ligand>
</feature>
<keyword evidence="8" id="KW-1185">Reference proteome</keyword>
<keyword evidence="3" id="KW-0807">Transducer</keyword>
<accession>A0A4Y9XWC6</accession>
<dbReference type="Proteomes" id="UP000298327">
    <property type="component" value="Unassembled WGS sequence"/>
</dbReference>
<dbReference type="InterPro" id="IPR027417">
    <property type="entry name" value="P-loop_NTPase"/>
</dbReference>
<evidence type="ECO:0000256" key="2">
    <source>
        <dbReference type="ARBA" id="ARBA00023134"/>
    </source>
</evidence>
<dbReference type="GO" id="GO:0005525">
    <property type="term" value="F:GTP binding"/>
    <property type="evidence" value="ECO:0007669"/>
    <property type="project" value="UniProtKB-KW"/>
</dbReference>
<evidence type="ECO:0000313" key="8">
    <source>
        <dbReference type="Proteomes" id="UP000298327"/>
    </source>
</evidence>
<evidence type="ECO:0000256" key="4">
    <source>
        <dbReference type="PIRSR" id="PIRSR601019-1"/>
    </source>
</evidence>
<dbReference type="GO" id="GO:0001664">
    <property type="term" value="F:G protein-coupled receptor binding"/>
    <property type="evidence" value="ECO:0007669"/>
    <property type="project" value="TreeGrafter"/>
</dbReference>
<dbReference type="PANTHER" id="PTHR10218:SF360">
    <property type="entry name" value="GUANINE NUCLEOTIDE-BINDING PROTEIN SUBUNIT ALPHA HOMOLOG"/>
    <property type="match status" value="1"/>
</dbReference>
<dbReference type="GO" id="GO:0007188">
    <property type="term" value="P:adenylate cyclase-modulating G protein-coupled receptor signaling pathway"/>
    <property type="evidence" value="ECO:0007669"/>
    <property type="project" value="TreeGrafter"/>
</dbReference>
<feature type="compositionally biased region" description="Polar residues" evidence="5">
    <location>
        <begin position="495"/>
        <end position="510"/>
    </location>
</feature>
<dbReference type="PROSITE" id="PS51882">
    <property type="entry name" value="G_ALPHA"/>
    <property type="match status" value="1"/>
</dbReference>
<keyword evidence="2 4" id="KW-0342">GTP-binding</keyword>
<dbReference type="InterPro" id="IPR001019">
    <property type="entry name" value="Gprotein_alpha_su"/>
</dbReference>
<keyword evidence="6" id="KW-0812">Transmembrane</keyword>
<dbReference type="GO" id="GO:0003924">
    <property type="term" value="F:GTPase activity"/>
    <property type="evidence" value="ECO:0007669"/>
    <property type="project" value="InterPro"/>
</dbReference>
<dbReference type="FunFam" id="3.40.50.300:FF:000720">
    <property type="entry name" value="Guanine nucleotide-binding protein G(k) subunit alpha"/>
    <property type="match status" value="1"/>
</dbReference>
<comment type="caution">
    <text evidence="7">The sequence shown here is derived from an EMBL/GenBank/DDBJ whole genome shotgun (WGS) entry which is preliminary data.</text>
</comment>
<feature type="transmembrane region" description="Helical" evidence="6">
    <location>
        <begin position="272"/>
        <end position="288"/>
    </location>
</feature>
<gene>
    <name evidence="7" type="ORF">EVG20_g9707</name>
</gene>